<reference evidence="2" key="3">
    <citation type="submission" date="2022-06" db="UniProtKB">
        <authorList>
            <consortium name="EnsemblPlants"/>
        </authorList>
    </citation>
    <scope>IDENTIFICATION</scope>
</reference>
<keyword evidence="3" id="KW-1185">Reference proteome</keyword>
<name>A0A8R7QDH7_TRIUA</name>
<feature type="compositionally biased region" description="Low complexity" evidence="1">
    <location>
        <begin position="59"/>
        <end position="76"/>
    </location>
</feature>
<reference evidence="3" key="1">
    <citation type="journal article" date="2013" name="Nature">
        <title>Draft genome of the wheat A-genome progenitor Triticum urartu.</title>
        <authorList>
            <person name="Ling H.Q."/>
            <person name="Zhao S."/>
            <person name="Liu D."/>
            <person name="Wang J."/>
            <person name="Sun H."/>
            <person name="Zhang C."/>
            <person name="Fan H."/>
            <person name="Li D."/>
            <person name="Dong L."/>
            <person name="Tao Y."/>
            <person name="Gao C."/>
            <person name="Wu H."/>
            <person name="Li Y."/>
            <person name="Cui Y."/>
            <person name="Guo X."/>
            <person name="Zheng S."/>
            <person name="Wang B."/>
            <person name="Yu K."/>
            <person name="Liang Q."/>
            <person name="Yang W."/>
            <person name="Lou X."/>
            <person name="Chen J."/>
            <person name="Feng M."/>
            <person name="Jian J."/>
            <person name="Zhang X."/>
            <person name="Luo G."/>
            <person name="Jiang Y."/>
            <person name="Liu J."/>
            <person name="Wang Z."/>
            <person name="Sha Y."/>
            <person name="Zhang B."/>
            <person name="Wu H."/>
            <person name="Tang D."/>
            <person name="Shen Q."/>
            <person name="Xue P."/>
            <person name="Zou S."/>
            <person name="Wang X."/>
            <person name="Liu X."/>
            <person name="Wang F."/>
            <person name="Yang Y."/>
            <person name="An X."/>
            <person name="Dong Z."/>
            <person name="Zhang K."/>
            <person name="Zhang X."/>
            <person name="Luo M.C."/>
            <person name="Dvorak J."/>
            <person name="Tong Y."/>
            <person name="Wang J."/>
            <person name="Yang H."/>
            <person name="Li Z."/>
            <person name="Wang D."/>
            <person name="Zhang A."/>
            <person name="Wang J."/>
        </authorList>
    </citation>
    <scope>NUCLEOTIDE SEQUENCE</scope>
    <source>
        <strain evidence="3">cv. G1812</strain>
    </source>
</reference>
<evidence type="ECO:0000256" key="1">
    <source>
        <dbReference type="SAM" id="MobiDB-lite"/>
    </source>
</evidence>
<evidence type="ECO:0000313" key="3">
    <source>
        <dbReference type="Proteomes" id="UP000015106"/>
    </source>
</evidence>
<dbReference type="EnsemblPlants" id="TuG1812G0500001777.01.T01">
    <property type="protein sequence ID" value="TuG1812G0500001777.01.T01.cds248196"/>
    <property type="gene ID" value="TuG1812G0500001777.01"/>
</dbReference>
<dbReference type="Proteomes" id="UP000015106">
    <property type="component" value="Chromosome 5"/>
</dbReference>
<feature type="region of interest" description="Disordered" evidence="1">
    <location>
        <begin position="59"/>
        <end position="91"/>
    </location>
</feature>
<reference evidence="2" key="2">
    <citation type="submission" date="2018-03" db="EMBL/GenBank/DDBJ databases">
        <title>The Triticum urartu genome reveals the dynamic nature of wheat genome evolution.</title>
        <authorList>
            <person name="Ling H."/>
            <person name="Ma B."/>
            <person name="Shi X."/>
            <person name="Liu H."/>
            <person name="Dong L."/>
            <person name="Sun H."/>
            <person name="Cao Y."/>
            <person name="Gao Q."/>
            <person name="Zheng S."/>
            <person name="Li Y."/>
            <person name="Yu Y."/>
            <person name="Du H."/>
            <person name="Qi M."/>
            <person name="Li Y."/>
            <person name="Yu H."/>
            <person name="Cui Y."/>
            <person name="Wang N."/>
            <person name="Chen C."/>
            <person name="Wu H."/>
            <person name="Zhao Y."/>
            <person name="Zhang J."/>
            <person name="Li Y."/>
            <person name="Zhou W."/>
            <person name="Zhang B."/>
            <person name="Hu W."/>
            <person name="Eijk M."/>
            <person name="Tang J."/>
            <person name="Witsenboer H."/>
            <person name="Zhao S."/>
            <person name="Li Z."/>
            <person name="Zhang A."/>
            <person name="Wang D."/>
            <person name="Liang C."/>
        </authorList>
    </citation>
    <scope>NUCLEOTIDE SEQUENCE [LARGE SCALE GENOMIC DNA]</scope>
    <source>
        <strain evidence="2">cv. G1812</strain>
    </source>
</reference>
<sequence length="91" mass="9840">DPISFPIEPPPPRLGNELESPRVSSPLPWPVCTPPAKNTSTRITIVFFIFRVHQIESVRPVRSPSTSSSPHTSPTSAVDCCCSGPPQVFSS</sequence>
<organism evidence="2 3">
    <name type="scientific">Triticum urartu</name>
    <name type="common">Red wild einkorn</name>
    <name type="synonym">Crithodium urartu</name>
    <dbReference type="NCBI Taxonomy" id="4572"/>
    <lineage>
        <taxon>Eukaryota</taxon>
        <taxon>Viridiplantae</taxon>
        <taxon>Streptophyta</taxon>
        <taxon>Embryophyta</taxon>
        <taxon>Tracheophyta</taxon>
        <taxon>Spermatophyta</taxon>
        <taxon>Magnoliopsida</taxon>
        <taxon>Liliopsida</taxon>
        <taxon>Poales</taxon>
        <taxon>Poaceae</taxon>
        <taxon>BOP clade</taxon>
        <taxon>Pooideae</taxon>
        <taxon>Triticodae</taxon>
        <taxon>Triticeae</taxon>
        <taxon>Triticinae</taxon>
        <taxon>Triticum</taxon>
    </lineage>
</organism>
<feature type="region of interest" description="Disordered" evidence="1">
    <location>
        <begin position="1"/>
        <end position="24"/>
    </location>
</feature>
<accession>A0A8R7QDH7</accession>
<evidence type="ECO:0000313" key="2">
    <source>
        <dbReference type="EnsemblPlants" id="TuG1812G0500001777.01.T01.cds248196"/>
    </source>
</evidence>
<proteinExistence type="predicted"/>
<protein>
    <submittedName>
        <fullName evidence="2">Uncharacterized protein</fullName>
    </submittedName>
</protein>
<dbReference type="Gramene" id="TuG1812G0500001777.01.T01">
    <property type="protein sequence ID" value="TuG1812G0500001777.01.T01.cds248196"/>
    <property type="gene ID" value="TuG1812G0500001777.01"/>
</dbReference>
<dbReference type="AlphaFoldDB" id="A0A8R7QDH7"/>